<accession>A0A8J2IWX5</accession>
<name>A0A8J2IWX5_FUSEQ</name>
<organism evidence="1 2">
    <name type="scientific">Fusarium equiseti</name>
    <name type="common">Fusarium scirpi</name>
    <dbReference type="NCBI Taxonomy" id="61235"/>
    <lineage>
        <taxon>Eukaryota</taxon>
        <taxon>Fungi</taxon>
        <taxon>Dikarya</taxon>
        <taxon>Ascomycota</taxon>
        <taxon>Pezizomycotina</taxon>
        <taxon>Sordariomycetes</taxon>
        <taxon>Hypocreomycetidae</taxon>
        <taxon>Hypocreales</taxon>
        <taxon>Nectriaceae</taxon>
        <taxon>Fusarium</taxon>
        <taxon>Fusarium incarnatum-equiseti species complex</taxon>
    </lineage>
</organism>
<comment type="caution">
    <text evidence="1">The sequence shown here is derived from an EMBL/GenBank/DDBJ whole genome shotgun (WGS) entry which is preliminary data.</text>
</comment>
<reference evidence="1" key="1">
    <citation type="submission" date="2021-05" db="EMBL/GenBank/DDBJ databases">
        <authorList>
            <person name="Khan N."/>
        </authorList>
    </citation>
    <scope>NUCLEOTIDE SEQUENCE</scope>
</reference>
<dbReference type="AlphaFoldDB" id="A0A8J2IWX5"/>
<sequence length="65" mass="7367">PANQYSQRLVERANIINLVVANAPPGASYAIVVNGWHTSRTEPRNHCTVDYLDAHNRPMFRDHIV</sequence>
<evidence type="ECO:0000313" key="2">
    <source>
        <dbReference type="Proteomes" id="UP000693738"/>
    </source>
</evidence>
<proteinExistence type="predicted"/>
<dbReference type="EMBL" id="CAJSTJ010000145">
    <property type="protein sequence ID" value="CAG7562075.1"/>
    <property type="molecule type" value="Genomic_DNA"/>
</dbReference>
<evidence type="ECO:0000313" key="1">
    <source>
        <dbReference type="EMBL" id="CAG7562075.1"/>
    </source>
</evidence>
<dbReference type="Proteomes" id="UP000693738">
    <property type="component" value="Unassembled WGS sequence"/>
</dbReference>
<feature type="non-terminal residue" evidence="1">
    <location>
        <position position="1"/>
    </location>
</feature>
<protein>
    <submittedName>
        <fullName evidence="1">Uncharacterized protein</fullName>
    </submittedName>
</protein>
<gene>
    <name evidence="1" type="ORF">FEQUK3_LOCUS7775</name>
</gene>